<dbReference type="PANTHER" id="PTHR14226:SF29">
    <property type="entry name" value="NEUROPATHY TARGET ESTERASE SWS"/>
    <property type="match status" value="1"/>
</dbReference>
<accession>A0A2T3KMQ2</accession>
<dbReference type="PANTHER" id="PTHR14226">
    <property type="entry name" value="NEUROPATHY TARGET ESTERASE/SWISS CHEESE D.MELANOGASTER"/>
    <property type="match status" value="1"/>
</dbReference>
<keyword evidence="1 4" id="KW-0378">Hydrolase</keyword>
<feature type="domain" description="PNPLA" evidence="5">
    <location>
        <begin position="9"/>
        <end position="175"/>
    </location>
</feature>
<dbReference type="InterPro" id="IPR016035">
    <property type="entry name" value="Acyl_Trfase/lysoPLipase"/>
</dbReference>
<evidence type="ECO:0000256" key="1">
    <source>
        <dbReference type="ARBA" id="ARBA00022801"/>
    </source>
</evidence>
<protein>
    <submittedName>
        <fullName evidence="6">Patatin</fullName>
    </submittedName>
</protein>
<comment type="caution">
    <text evidence="6">The sequence shown here is derived from an EMBL/GenBank/DDBJ whole genome shotgun (WGS) entry which is preliminary data.</text>
</comment>
<evidence type="ECO:0000256" key="4">
    <source>
        <dbReference type="PROSITE-ProRule" id="PRU01161"/>
    </source>
</evidence>
<reference evidence="6 7" key="1">
    <citation type="submission" date="2018-01" db="EMBL/GenBank/DDBJ databases">
        <title>Whole genome sequencing of Histamine producing bacteria.</title>
        <authorList>
            <person name="Butler K."/>
        </authorList>
    </citation>
    <scope>NUCLEOTIDE SEQUENCE [LARGE SCALE GENOMIC DNA]</scope>
    <source>
        <strain evidence="6 7">FS-7.2</strain>
    </source>
</reference>
<evidence type="ECO:0000313" key="6">
    <source>
        <dbReference type="EMBL" id="PSV01035.1"/>
    </source>
</evidence>
<dbReference type="Pfam" id="PF01734">
    <property type="entry name" value="Patatin"/>
    <property type="match status" value="1"/>
</dbReference>
<organism evidence="6 7">
    <name type="scientific">Photobacterium kishitanii</name>
    <dbReference type="NCBI Taxonomy" id="318456"/>
    <lineage>
        <taxon>Bacteria</taxon>
        <taxon>Pseudomonadati</taxon>
        <taxon>Pseudomonadota</taxon>
        <taxon>Gammaproteobacteria</taxon>
        <taxon>Vibrionales</taxon>
        <taxon>Vibrionaceae</taxon>
        <taxon>Photobacterium</taxon>
    </lineage>
</organism>
<evidence type="ECO:0000256" key="3">
    <source>
        <dbReference type="ARBA" id="ARBA00023098"/>
    </source>
</evidence>
<dbReference type="Proteomes" id="UP000241426">
    <property type="component" value="Unassembled WGS sequence"/>
</dbReference>
<proteinExistence type="predicted"/>
<dbReference type="RefSeq" id="WP_107288763.1">
    <property type="nucleotide sequence ID" value="NZ_PYNF01000002.1"/>
</dbReference>
<evidence type="ECO:0000256" key="2">
    <source>
        <dbReference type="ARBA" id="ARBA00022963"/>
    </source>
</evidence>
<gene>
    <name evidence="6" type="ORF">C9J27_03125</name>
</gene>
<feature type="short sequence motif" description="GXGXXG" evidence="4">
    <location>
        <begin position="13"/>
        <end position="18"/>
    </location>
</feature>
<feature type="active site" description="Proton acceptor" evidence="4">
    <location>
        <position position="162"/>
    </location>
</feature>
<dbReference type="InterPro" id="IPR002641">
    <property type="entry name" value="PNPLA_dom"/>
</dbReference>
<evidence type="ECO:0000313" key="7">
    <source>
        <dbReference type="Proteomes" id="UP000241426"/>
    </source>
</evidence>
<feature type="active site" description="Nucleophile" evidence="4">
    <location>
        <position position="42"/>
    </location>
</feature>
<evidence type="ECO:0000259" key="5">
    <source>
        <dbReference type="PROSITE" id="PS51635"/>
    </source>
</evidence>
<dbReference type="GO" id="GO:0016042">
    <property type="term" value="P:lipid catabolic process"/>
    <property type="evidence" value="ECO:0007669"/>
    <property type="project" value="UniProtKB-UniRule"/>
</dbReference>
<dbReference type="InterPro" id="IPR050301">
    <property type="entry name" value="NTE"/>
</dbReference>
<feature type="short sequence motif" description="DGA/G" evidence="4">
    <location>
        <begin position="162"/>
        <end position="164"/>
    </location>
</feature>
<sequence length="275" mass="30037">MKHKLKTALVLSGGGIKGMAHIGVLQFLNEIGVNVNLIAGTSAGALIGALYAAGYTPMEIVSIADEIYSEFKARPYRYTQFIHKDGLLKSELLAEILSRYIPDDKIKFSNIELLMFSTELKKGELAIFSNENNIGIARSAIASAAFPFVFAPIKDNGSTYSDGGMLAHFPTDIIRNEVDFVIGSYVSPVSVLDDKDLSTATSVAIRAVSLTSIALEAKNFKHCDILINPSVLSKYHTFSISKDTAREIYEIGYNEAKKQKDNFIRLLGLQGDMIA</sequence>
<dbReference type="EMBL" id="PYNF01000002">
    <property type="protein sequence ID" value="PSV01035.1"/>
    <property type="molecule type" value="Genomic_DNA"/>
</dbReference>
<dbReference type="SUPFAM" id="SSF52151">
    <property type="entry name" value="FabD/lysophospholipase-like"/>
    <property type="match status" value="1"/>
</dbReference>
<feature type="short sequence motif" description="GXSXG" evidence="4">
    <location>
        <begin position="40"/>
        <end position="44"/>
    </location>
</feature>
<keyword evidence="2 4" id="KW-0442">Lipid degradation</keyword>
<keyword evidence="3 4" id="KW-0443">Lipid metabolism</keyword>
<dbReference type="AlphaFoldDB" id="A0A2T3KMQ2"/>
<dbReference type="Gene3D" id="3.40.1090.10">
    <property type="entry name" value="Cytosolic phospholipase A2 catalytic domain"/>
    <property type="match status" value="2"/>
</dbReference>
<name>A0A2T3KMQ2_9GAMM</name>
<dbReference type="PROSITE" id="PS51635">
    <property type="entry name" value="PNPLA"/>
    <property type="match status" value="1"/>
</dbReference>
<dbReference type="GO" id="GO:0016787">
    <property type="term" value="F:hydrolase activity"/>
    <property type="evidence" value="ECO:0007669"/>
    <property type="project" value="UniProtKB-UniRule"/>
</dbReference>